<gene>
    <name evidence="3" type="ORF">GCM10011322_31210</name>
</gene>
<feature type="region of interest" description="Disordered" evidence="1">
    <location>
        <begin position="28"/>
        <end position="64"/>
    </location>
</feature>
<dbReference type="RefSeq" id="WP_188914174.1">
    <property type="nucleotide sequence ID" value="NZ_BMMF01000009.1"/>
</dbReference>
<accession>A0A917QBT6</accession>
<feature type="compositionally biased region" description="Polar residues" evidence="1">
    <location>
        <begin position="134"/>
        <end position="143"/>
    </location>
</feature>
<feature type="compositionally biased region" description="Low complexity" evidence="1">
    <location>
        <begin position="144"/>
        <end position="156"/>
    </location>
</feature>
<keyword evidence="4" id="KW-1185">Reference proteome</keyword>
<keyword evidence="2" id="KW-0732">Signal</keyword>
<dbReference type="Proteomes" id="UP000600449">
    <property type="component" value="Unassembled WGS sequence"/>
</dbReference>
<feature type="signal peptide" evidence="2">
    <location>
        <begin position="1"/>
        <end position="23"/>
    </location>
</feature>
<dbReference type="EMBL" id="BMMF01000009">
    <property type="protein sequence ID" value="GGK41816.1"/>
    <property type="molecule type" value="Genomic_DNA"/>
</dbReference>
<evidence type="ECO:0000313" key="4">
    <source>
        <dbReference type="Proteomes" id="UP000600449"/>
    </source>
</evidence>
<reference evidence="3 4" key="1">
    <citation type="journal article" date="2014" name="Int. J. Syst. Evol. Microbiol.">
        <title>Complete genome sequence of Corynebacterium casei LMG S-19264T (=DSM 44701T), isolated from a smear-ripened cheese.</title>
        <authorList>
            <consortium name="US DOE Joint Genome Institute (JGI-PGF)"/>
            <person name="Walter F."/>
            <person name="Albersmeier A."/>
            <person name="Kalinowski J."/>
            <person name="Ruckert C."/>
        </authorList>
    </citation>
    <scope>NUCLEOTIDE SEQUENCE [LARGE SCALE GENOMIC DNA]</scope>
    <source>
        <strain evidence="3 4">CGMCC 1.9161</strain>
    </source>
</reference>
<organism evidence="3 4">
    <name type="scientific">Salinarimonas ramus</name>
    <dbReference type="NCBI Taxonomy" id="690164"/>
    <lineage>
        <taxon>Bacteria</taxon>
        <taxon>Pseudomonadati</taxon>
        <taxon>Pseudomonadota</taxon>
        <taxon>Alphaproteobacteria</taxon>
        <taxon>Hyphomicrobiales</taxon>
        <taxon>Salinarimonadaceae</taxon>
        <taxon>Salinarimonas</taxon>
    </lineage>
</organism>
<feature type="chain" id="PRO_5037689311" evidence="2">
    <location>
        <begin position="24"/>
        <end position="156"/>
    </location>
</feature>
<evidence type="ECO:0000256" key="1">
    <source>
        <dbReference type="SAM" id="MobiDB-lite"/>
    </source>
</evidence>
<proteinExistence type="predicted"/>
<feature type="compositionally biased region" description="Low complexity" evidence="1">
    <location>
        <begin position="28"/>
        <end position="52"/>
    </location>
</feature>
<evidence type="ECO:0000313" key="3">
    <source>
        <dbReference type="EMBL" id="GGK41816.1"/>
    </source>
</evidence>
<comment type="caution">
    <text evidence="3">The sequence shown here is derived from an EMBL/GenBank/DDBJ whole genome shotgun (WGS) entry which is preliminary data.</text>
</comment>
<name>A0A917QBT6_9HYPH</name>
<evidence type="ECO:0000256" key="2">
    <source>
        <dbReference type="SAM" id="SignalP"/>
    </source>
</evidence>
<protein>
    <submittedName>
        <fullName evidence="3">Uncharacterized protein</fullName>
    </submittedName>
</protein>
<sequence length="156" mass="16267">MDMQKTLIAALALTGTAAFPALAQGTNQNQTGAQTGSQSGQQMQAQQGGQMTEDQMRSRLASQAQVRDALTQSGFEEVTLLDAAYLVSARAPSGEMVMMVVNPSGLMQGMMQGMGQNMGQNMGQGMGQPGMNQDATGSTNTMPGQQNQSGQGQTNQ</sequence>
<dbReference type="AlphaFoldDB" id="A0A917QBT6"/>
<feature type="region of interest" description="Disordered" evidence="1">
    <location>
        <begin position="120"/>
        <end position="156"/>
    </location>
</feature>